<proteinExistence type="predicted"/>
<feature type="region of interest" description="Disordered" evidence="1">
    <location>
        <begin position="271"/>
        <end position="393"/>
    </location>
</feature>
<feature type="compositionally biased region" description="Low complexity" evidence="1">
    <location>
        <begin position="752"/>
        <end position="761"/>
    </location>
</feature>
<feature type="compositionally biased region" description="Polar residues" evidence="1">
    <location>
        <begin position="481"/>
        <end position="494"/>
    </location>
</feature>
<sequence>MAAQTSQNSTPTTSYPWYSLFRSFGTKAPTTPSIQEQSAAKGDFKRRRSPVQETEDESPQKRIKRSSPPRQSSALPLASNFQREGSVKKLTLDSVQSLGAAKSLRNAAPSEATFASGRTGLSRAPSTGLSVHMNRFSLQTPRLETPVKETIQIPARVAGVSQKAYNVNRSIAQADSLSFPTHRASSTTPMLEDRASVQRQSTPSGASFGPMKQPYEARSTTSFGRLSPSSPPQSKPALERHSVSAPWAGRNGAHQPHRLGNGSLSRNRTTSLLSVASQSEAPSVTSGHEERTTPTPKDGSVSSPPSVTSPSGSSVGSPPPTTVPLSKMVGHAARAVRSVKQLDTPLKHSRSYSQPYAYKVKVPVPSQTNSVASYERSSDASSTHAQIASSTARLKMERAGAPYAVAQDNVSSRSKKILERRREEEQEIDTMEMDDDLKVEPINKGKENAAPESVPMSEDGATETSTELGRGIKSRMGPLSSEATSVASSRTAGRSQLRVGREKLGHGTSASVSSASGVERRSRIASADLSSRFNPSANERYQKTRSTGRFSAPPDDYEDVVSKPSAPQEMRATPALVIPRLPTPEETRLPASEPMNISPVKETATSGDVNVDMASTTPTESSVRNAFKMTPITASAPEEVKSVVDHSWPEVKPLVPPVKVSAPTEPSPAPVAPVSFGFTPSIPATTSAPVAPPPPAPVPAEQSSAKSESKSVTGPAPSLFAFAPPKSAETAQADKPAPALAGFSFGTPPTIPTKAPTPAAPFSLAPPPTVVVTEPPKTTFSFGAPAVEPTKPGAPAGLFGPAVTPATEPPKLFSFTPAPVAEPPKTTGFSFGQPQPASTPSPVKEPVPEAKAPLAPFSFATPTPAASASVSTTPATPATPSPVKPAFSFPASTPTVVPGLNLGAATPSSSPFSFAESPSPAKSTQEAVDLSTPTKSTPFSFGTPSATPATPTPAPFSFGNPPSTTPSATPASQPFTFGALPSTTPASTTNTPFTFGAPSAGNTSTTPAATPAPASNGFSFSFGSSTNNPFASTTPTAPKTFTFGDSQGPTTAPPTFPFSKAPGDATPKGKAPESTPFTFGQLAPPSSAPPTGGFSFPPSNKSGLVFPTGPTTPLGKTLELDSMDASPIRGGGNGPSNGTAASSFTGASSQPFNFGPSPAPNSAPPFASSSGFGSQSGPGFGGFGKDSAPNPTPAPFSFGNASGFTAPAPTPTTPFAQTSGTGFGSGGFSFGQTTAGATASPFGQPQALPSPSVGGFTQLASPAASPFNAPAPLAGAAEGLLLGPGDRKIAPMPKPRRQRTEAERRAGLQKFHQNKGP</sequence>
<dbReference type="Proteomes" id="UP000007148">
    <property type="component" value="Unassembled WGS sequence"/>
</dbReference>
<accession>G4TUM5</accession>
<feature type="compositionally biased region" description="Low complexity" evidence="1">
    <location>
        <begin position="940"/>
        <end position="972"/>
    </location>
</feature>
<protein>
    <submittedName>
        <fullName evidence="2">Related to proteophosphoglycan 5-Leishmania major strain Friedlin</fullName>
    </submittedName>
</protein>
<feature type="compositionally biased region" description="Low complexity" evidence="1">
    <location>
        <begin position="1259"/>
        <end position="1284"/>
    </location>
</feature>
<feature type="compositionally biased region" description="Polar residues" evidence="1">
    <location>
        <begin position="827"/>
        <end position="836"/>
    </location>
</feature>
<feature type="compositionally biased region" description="Low complexity" evidence="1">
    <location>
        <begin position="981"/>
        <end position="1011"/>
    </location>
</feature>
<dbReference type="EMBL" id="CAFZ01000386">
    <property type="protein sequence ID" value="CCA75018.1"/>
    <property type="molecule type" value="Genomic_DNA"/>
</dbReference>
<reference evidence="2 3" key="1">
    <citation type="journal article" date="2011" name="PLoS Pathog.">
        <title>Endophytic Life Strategies Decoded by Genome and Transcriptome Analyses of the Mutualistic Root Symbiont Piriformospora indica.</title>
        <authorList>
            <person name="Zuccaro A."/>
            <person name="Lahrmann U."/>
            <person name="Guldener U."/>
            <person name="Langen G."/>
            <person name="Pfiffi S."/>
            <person name="Biedenkopf D."/>
            <person name="Wong P."/>
            <person name="Samans B."/>
            <person name="Grimm C."/>
            <person name="Basiewicz M."/>
            <person name="Murat C."/>
            <person name="Martin F."/>
            <person name="Kogel K.H."/>
        </authorList>
    </citation>
    <scope>NUCLEOTIDE SEQUENCE [LARGE SCALE GENOMIC DNA]</scope>
    <source>
        <strain evidence="2 3">DSM 11827</strain>
    </source>
</reference>
<feature type="compositionally biased region" description="Low complexity" evidence="1">
    <location>
        <begin position="1164"/>
        <end position="1173"/>
    </location>
</feature>
<dbReference type="InParanoid" id="G4TUM5"/>
<dbReference type="OrthoDB" id="3271045at2759"/>
<feature type="compositionally biased region" description="Low complexity" evidence="1">
    <location>
        <begin position="1107"/>
        <end position="1117"/>
    </location>
</feature>
<feature type="compositionally biased region" description="Acidic residues" evidence="1">
    <location>
        <begin position="425"/>
        <end position="435"/>
    </location>
</feature>
<feature type="compositionally biased region" description="Low complexity" evidence="1">
    <location>
        <begin position="852"/>
        <end position="876"/>
    </location>
</feature>
<feature type="region of interest" description="Disordered" evidence="1">
    <location>
        <begin position="683"/>
        <end position="764"/>
    </location>
</feature>
<feature type="compositionally biased region" description="Basic and acidic residues" evidence="1">
    <location>
        <begin position="436"/>
        <end position="449"/>
    </location>
</feature>
<feature type="region of interest" description="Disordered" evidence="1">
    <location>
        <begin position="405"/>
        <end position="573"/>
    </location>
</feature>
<dbReference type="eggNOG" id="ENOG502SBNW">
    <property type="taxonomic scope" value="Eukaryota"/>
</dbReference>
<feature type="compositionally biased region" description="Polar residues" evidence="1">
    <location>
        <begin position="178"/>
        <end position="189"/>
    </location>
</feature>
<keyword evidence="3" id="KW-1185">Reference proteome</keyword>
<dbReference type="OMA" id="PHKGAPT"/>
<feature type="region of interest" description="Disordered" evidence="1">
    <location>
        <begin position="178"/>
        <end position="242"/>
    </location>
</feature>
<feature type="region of interest" description="Disordered" evidence="1">
    <location>
        <begin position="105"/>
        <end position="126"/>
    </location>
</feature>
<feature type="compositionally biased region" description="Polar residues" evidence="1">
    <location>
        <begin position="68"/>
        <end position="80"/>
    </location>
</feature>
<feature type="compositionally biased region" description="Polar residues" evidence="1">
    <location>
        <begin position="218"/>
        <end position="228"/>
    </location>
</feature>
<evidence type="ECO:0000313" key="2">
    <source>
        <dbReference type="EMBL" id="CCA75018.1"/>
    </source>
</evidence>
<feature type="compositionally biased region" description="Low complexity" evidence="1">
    <location>
        <begin position="1230"/>
        <end position="1240"/>
    </location>
</feature>
<feature type="compositionally biased region" description="Polar residues" evidence="1">
    <location>
        <begin position="379"/>
        <end position="392"/>
    </location>
</feature>
<feature type="compositionally biased region" description="Low complexity" evidence="1">
    <location>
        <begin position="907"/>
        <end position="923"/>
    </location>
</feature>
<dbReference type="STRING" id="1109443.G4TUM5"/>
<feature type="compositionally biased region" description="Polar residues" evidence="1">
    <location>
        <begin position="275"/>
        <end position="286"/>
    </location>
</feature>
<feature type="compositionally biased region" description="Low complexity" evidence="1">
    <location>
        <begin position="299"/>
        <end position="316"/>
    </location>
</feature>
<name>G4TUM5_SERID</name>
<feature type="compositionally biased region" description="Polar residues" evidence="1">
    <location>
        <begin position="528"/>
        <end position="549"/>
    </location>
</feature>
<organism evidence="2 3">
    <name type="scientific">Serendipita indica (strain DSM 11827)</name>
    <name type="common">Root endophyte fungus</name>
    <name type="synonym">Piriformospora indica</name>
    <dbReference type="NCBI Taxonomy" id="1109443"/>
    <lineage>
        <taxon>Eukaryota</taxon>
        <taxon>Fungi</taxon>
        <taxon>Dikarya</taxon>
        <taxon>Basidiomycota</taxon>
        <taxon>Agaricomycotina</taxon>
        <taxon>Agaricomycetes</taxon>
        <taxon>Sebacinales</taxon>
        <taxon>Serendipitaceae</taxon>
        <taxon>Serendipita</taxon>
    </lineage>
</organism>
<feature type="compositionally biased region" description="Polar residues" evidence="1">
    <location>
        <begin position="28"/>
        <end position="38"/>
    </location>
</feature>
<feature type="region of interest" description="Disordered" evidence="1">
    <location>
        <begin position="1029"/>
        <end position="1317"/>
    </location>
</feature>
<dbReference type="HOGENOM" id="CLU_255730_0_0_1"/>
<evidence type="ECO:0000256" key="1">
    <source>
        <dbReference type="SAM" id="MobiDB-lite"/>
    </source>
</evidence>
<gene>
    <name evidence="2" type="ORF">PIIN_09003</name>
</gene>
<feature type="region of interest" description="Disordered" evidence="1">
    <location>
        <begin position="907"/>
        <end position="1011"/>
    </location>
</feature>
<feature type="compositionally biased region" description="Polar residues" evidence="1">
    <location>
        <begin position="1031"/>
        <end position="1050"/>
    </location>
</feature>
<feature type="region of interest" description="Disordered" evidence="1">
    <location>
        <begin position="247"/>
        <end position="266"/>
    </location>
</feature>
<feature type="region of interest" description="Disordered" evidence="1">
    <location>
        <begin position="26"/>
        <end position="80"/>
    </location>
</feature>
<comment type="caution">
    <text evidence="2">The sequence shown here is derived from an EMBL/GenBank/DDBJ whole genome shotgun (WGS) entry which is preliminary data.</text>
</comment>
<feature type="compositionally biased region" description="Low complexity" evidence="1">
    <location>
        <begin position="1136"/>
        <end position="1149"/>
    </location>
</feature>
<evidence type="ECO:0000313" key="3">
    <source>
        <dbReference type="Proteomes" id="UP000007148"/>
    </source>
</evidence>
<feature type="compositionally biased region" description="Gly residues" evidence="1">
    <location>
        <begin position="1174"/>
        <end position="1184"/>
    </location>
</feature>
<feature type="region of interest" description="Disordered" evidence="1">
    <location>
        <begin position="782"/>
        <end position="883"/>
    </location>
</feature>